<evidence type="ECO:0000259" key="8">
    <source>
        <dbReference type="PROSITE" id="PS50811"/>
    </source>
</evidence>
<dbReference type="InterPro" id="IPR036576">
    <property type="entry name" value="WRKY_dom_sf"/>
</dbReference>
<dbReference type="GO" id="GO:0003700">
    <property type="term" value="F:DNA-binding transcription factor activity"/>
    <property type="evidence" value="ECO:0007669"/>
    <property type="project" value="InterPro"/>
</dbReference>
<evidence type="ECO:0000256" key="3">
    <source>
        <dbReference type="ARBA" id="ARBA00023015"/>
    </source>
</evidence>
<sequence>MASSPSSLSPHFSFPNQFMMNSSFSDLLTKDDESIKQGLLFNEQIECGFKSKFKSNSPASLPIGGSCPCPSPSFFNFPSGFLDSPVLLSSNNYLLPSPTTGAFPAQEQFNWMGNSTNYQKEIKQEEEKKITDFSFRPSVTDTQLQSGDSESDYKHYPHQPIQTLREQKRSEDGYNWRKYGQKQVKGSENPRSYYKCTYQNCPMKKKVERSLDGKVTDVVYKPSKDSHNHPKPQPSKKSLAAAAASQFVQQPSVSSNSYLEDSSNQGYNSQTVSVSTQDNNSSISVDDDEFDNTSLKRSKSGTTGDLDENEPKSKKWKNEGENEVLSGYGNSRVMKEPKVVVQTTSDIDILDDGFRWRKYGQKVVKGNPNPRSYYKCTSLGCSVRKHVERAANNIRSVITTYEGKHNHDIPAARGSYRHSSNNNNTSSSNSNNSSITNVAMSTSSNEQVPYTLEMMQNSENYEYGSYMNQQHNAENTFSETKSEPMKDDVLLELLY</sequence>
<feature type="compositionally biased region" description="Basic and acidic residues" evidence="7">
    <location>
        <begin position="309"/>
        <end position="320"/>
    </location>
</feature>
<dbReference type="SMART" id="SM00774">
    <property type="entry name" value="WRKY"/>
    <property type="match status" value="2"/>
</dbReference>
<feature type="region of interest" description="Disordered" evidence="7">
    <location>
        <begin position="129"/>
        <end position="159"/>
    </location>
</feature>
<keyword evidence="2" id="KW-0677">Repeat</keyword>
<evidence type="ECO:0000256" key="4">
    <source>
        <dbReference type="ARBA" id="ARBA00023125"/>
    </source>
</evidence>
<dbReference type="InterPro" id="IPR003657">
    <property type="entry name" value="WRKY_dom"/>
</dbReference>
<feature type="domain" description="WRKY" evidence="8">
    <location>
        <begin position="165"/>
        <end position="230"/>
    </location>
</feature>
<organism evidence="9 10">
    <name type="scientific">Papaver atlanticum</name>
    <dbReference type="NCBI Taxonomy" id="357466"/>
    <lineage>
        <taxon>Eukaryota</taxon>
        <taxon>Viridiplantae</taxon>
        <taxon>Streptophyta</taxon>
        <taxon>Embryophyta</taxon>
        <taxon>Tracheophyta</taxon>
        <taxon>Spermatophyta</taxon>
        <taxon>Magnoliopsida</taxon>
        <taxon>Ranunculales</taxon>
        <taxon>Papaveraceae</taxon>
        <taxon>Papaveroideae</taxon>
        <taxon>Papaver</taxon>
    </lineage>
</organism>
<name>A0AAD4TLC8_9MAGN</name>
<evidence type="ECO:0000256" key="6">
    <source>
        <dbReference type="ARBA" id="ARBA00023242"/>
    </source>
</evidence>
<dbReference type="PANTHER" id="PTHR31221">
    <property type="entry name" value="WRKY TRANSCRIPTION FACTOR PROTEIN 1-RELATED"/>
    <property type="match status" value="1"/>
</dbReference>
<dbReference type="Pfam" id="PF03106">
    <property type="entry name" value="WRKY"/>
    <property type="match status" value="2"/>
</dbReference>
<feature type="domain" description="WRKY" evidence="8">
    <location>
        <begin position="345"/>
        <end position="410"/>
    </location>
</feature>
<dbReference type="FunFam" id="2.20.25.80:FF:000001">
    <property type="entry name" value="WRKY transcription factor 33"/>
    <property type="match status" value="1"/>
</dbReference>
<feature type="compositionally biased region" description="Polar residues" evidence="7">
    <location>
        <begin position="256"/>
        <end position="284"/>
    </location>
</feature>
<evidence type="ECO:0000313" key="10">
    <source>
        <dbReference type="Proteomes" id="UP001202328"/>
    </source>
</evidence>
<feature type="compositionally biased region" description="Low complexity" evidence="7">
    <location>
        <begin position="419"/>
        <end position="437"/>
    </location>
</feature>
<keyword evidence="4" id="KW-0238">DNA-binding</keyword>
<feature type="compositionally biased region" description="Polar residues" evidence="7">
    <location>
        <begin position="292"/>
        <end position="303"/>
    </location>
</feature>
<proteinExistence type="predicted"/>
<dbReference type="Proteomes" id="UP001202328">
    <property type="component" value="Unassembled WGS sequence"/>
</dbReference>
<dbReference type="SUPFAM" id="SSF118290">
    <property type="entry name" value="WRKY DNA-binding domain"/>
    <property type="match status" value="2"/>
</dbReference>
<keyword evidence="6" id="KW-0539">Nucleus</keyword>
<dbReference type="FunFam" id="2.20.25.80:FF:000006">
    <property type="entry name" value="WRKY transcription factor"/>
    <property type="match status" value="1"/>
</dbReference>
<evidence type="ECO:0000313" key="9">
    <source>
        <dbReference type="EMBL" id="KAI3961893.1"/>
    </source>
</evidence>
<accession>A0AAD4TLC8</accession>
<evidence type="ECO:0000256" key="7">
    <source>
        <dbReference type="SAM" id="MobiDB-lite"/>
    </source>
</evidence>
<evidence type="ECO:0000256" key="2">
    <source>
        <dbReference type="ARBA" id="ARBA00022737"/>
    </source>
</evidence>
<reference evidence="9" key="1">
    <citation type="submission" date="2022-04" db="EMBL/GenBank/DDBJ databases">
        <title>A functionally conserved STORR gene fusion in Papaver species that diverged 16.8 million years ago.</title>
        <authorList>
            <person name="Catania T."/>
        </authorList>
    </citation>
    <scope>NUCLEOTIDE SEQUENCE</scope>
    <source>
        <strain evidence="9">S-188037</strain>
    </source>
</reference>
<keyword evidence="5" id="KW-0804">Transcription</keyword>
<evidence type="ECO:0000256" key="1">
    <source>
        <dbReference type="ARBA" id="ARBA00004123"/>
    </source>
</evidence>
<dbReference type="PANTHER" id="PTHR31221:SF1">
    <property type="entry name" value="WRKY TRANSCRIPTION FACTOR 33-RELATED"/>
    <property type="match status" value="1"/>
</dbReference>
<protein>
    <recommendedName>
        <fullName evidence="8">WRKY domain-containing protein</fullName>
    </recommendedName>
</protein>
<dbReference type="AlphaFoldDB" id="A0AAD4TLC8"/>
<evidence type="ECO:0000256" key="5">
    <source>
        <dbReference type="ARBA" id="ARBA00023163"/>
    </source>
</evidence>
<keyword evidence="3" id="KW-0805">Transcription regulation</keyword>
<dbReference type="GO" id="GO:0043565">
    <property type="term" value="F:sequence-specific DNA binding"/>
    <property type="evidence" value="ECO:0007669"/>
    <property type="project" value="InterPro"/>
</dbReference>
<feature type="compositionally biased region" description="Polar residues" evidence="7">
    <location>
        <begin position="137"/>
        <end position="148"/>
    </location>
</feature>
<dbReference type="PROSITE" id="PS50811">
    <property type="entry name" value="WRKY"/>
    <property type="match status" value="2"/>
</dbReference>
<gene>
    <name evidence="9" type="ORF">MKW98_022098</name>
</gene>
<keyword evidence="10" id="KW-1185">Reference proteome</keyword>
<feature type="region of interest" description="Disordered" evidence="7">
    <location>
        <begin position="220"/>
        <end position="323"/>
    </location>
</feature>
<dbReference type="Gene3D" id="2.20.25.80">
    <property type="entry name" value="WRKY domain"/>
    <property type="match status" value="2"/>
</dbReference>
<comment type="caution">
    <text evidence="9">The sequence shown here is derived from an EMBL/GenBank/DDBJ whole genome shotgun (WGS) entry which is preliminary data.</text>
</comment>
<dbReference type="EMBL" id="JAJJMB010000558">
    <property type="protein sequence ID" value="KAI3961893.1"/>
    <property type="molecule type" value="Genomic_DNA"/>
</dbReference>
<dbReference type="GO" id="GO:0005634">
    <property type="term" value="C:nucleus"/>
    <property type="evidence" value="ECO:0007669"/>
    <property type="project" value="UniProtKB-SubCell"/>
</dbReference>
<feature type="region of interest" description="Disordered" evidence="7">
    <location>
        <begin position="405"/>
        <end position="444"/>
    </location>
</feature>
<feature type="compositionally biased region" description="Low complexity" evidence="7">
    <location>
        <begin position="235"/>
        <end position="255"/>
    </location>
</feature>
<dbReference type="InterPro" id="IPR044810">
    <property type="entry name" value="WRKY_plant"/>
</dbReference>
<comment type="subcellular location">
    <subcellularLocation>
        <location evidence="1">Nucleus</location>
    </subcellularLocation>
</comment>